<feature type="region of interest" description="Disordered" evidence="1">
    <location>
        <begin position="1"/>
        <end position="44"/>
    </location>
</feature>
<protein>
    <submittedName>
        <fullName evidence="2">Uncharacterized protein</fullName>
    </submittedName>
</protein>
<sequence length="44" mass="4531">MVILGWAGPSTAAKPRRGAAVAKQAKSIASGRMEAGSGQKYNRT</sequence>
<dbReference type="EMBL" id="DS231701">
    <property type="protein sequence ID" value="KNB04272.1"/>
    <property type="molecule type" value="Genomic_DNA"/>
</dbReference>
<reference evidence="2" key="1">
    <citation type="submission" date="2007-04" db="EMBL/GenBank/DDBJ databases">
        <authorList>
            <consortium name="The Broad Institute Genome Sequencing Platform"/>
            <person name="Birren B."/>
            <person name="Lander E."/>
            <person name="Galagan J."/>
            <person name="Nusbaum C."/>
            <person name="Devon K."/>
            <person name="Ma L.-J."/>
            <person name="Jaffe D."/>
            <person name="Butler J."/>
            <person name="Alvarez P."/>
            <person name="Gnerre S."/>
            <person name="Grabherr M."/>
            <person name="Kleber M."/>
            <person name="Mauceli E."/>
            <person name="Brockman W."/>
            <person name="MacCallum I.A."/>
            <person name="Young S."/>
            <person name="LaButti K."/>
            <person name="DeCaprio D."/>
            <person name="Crawford M."/>
            <person name="Koehrsen M."/>
            <person name="Engels R."/>
            <person name="Montgomery P."/>
            <person name="Pearson M."/>
            <person name="Howarth C."/>
            <person name="Larson L."/>
            <person name="White J."/>
            <person name="O'Leary S."/>
            <person name="Kodira C."/>
            <person name="Zeng Q."/>
            <person name="Yandava C."/>
            <person name="Alvarado L."/>
            <person name="Kistler C."/>
            <person name="Shim W.-B."/>
            <person name="Kang S."/>
            <person name="Woloshuk C."/>
        </authorList>
    </citation>
    <scope>NUCLEOTIDE SEQUENCE</scope>
    <source>
        <strain evidence="2">4287</strain>
    </source>
</reference>
<dbReference type="VEuPathDB" id="FungiDB:FOXG_19250"/>
<evidence type="ECO:0000256" key="1">
    <source>
        <dbReference type="SAM" id="MobiDB-lite"/>
    </source>
</evidence>
<gene>
    <name evidence="2" type="ORF">FOXG_19250</name>
</gene>
<reference evidence="2" key="2">
    <citation type="journal article" date="2010" name="Nature">
        <title>Comparative genomics reveals mobile pathogenicity chromosomes in Fusarium.</title>
        <authorList>
            <person name="Ma L.J."/>
            <person name="van der Does H.C."/>
            <person name="Borkovich K.A."/>
            <person name="Coleman J.J."/>
            <person name="Daboussi M.J."/>
            <person name="Di Pietro A."/>
            <person name="Dufresne M."/>
            <person name="Freitag M."/>
            <person name="Grabherr M."/>
            <person name="Henrissat B."/>
            <person name="Houterman P.M."/>
            <person name="Kang S."/>
            <person name="Shim W.B."/>
            <person name="Woloshuk C."/>
            <person name="Xie X."/>
            <person name="Xu J.R."/>
            <person name="Antoniw J."/>
            <person name="Baker S.E."/>
            <person name="Bluhm B.H."/>
            <person name="Breakspear A."/>
            <person name="Brown D.W."/>
            <person name="Butchko R.A."/>
            <person name="Chapman S."/>
            <person name="Coulson R."/>
            <person name="Coutinho P.M."/>
            <person name="Danchin E.G."/>
            <person name="Diener A."/>
            <person name="Gale L.R."/>
            <person name="Gardiner D.M."/>
            <person name="Goff S."/>
            <person name="Hammond-Kosack K.E."/>
            <person name="Hilburn K."/>
            <person name="Hua-Van A."/>
            <person name="Jonkers W."/>
            <person name="Kazan K."/>
            <person name="Kodira C.D."/>
            <person name="Koehrsen M."/>
            <person name="Kumar L."/>
            <person name="Lee Y.H."/>
            <person name="Li L."/>
            <person name="Manners J.M."/>
            <person name="Miranda-Saavedra D."/>
            <person name="Mukherjee M."/>
            <person name="Park G."/>
            <person name="Park J."/>
            <person name="Park S.Y."/>
            <person name="Proctor R.H."/>
            <person name="Regev A."/>
            <person name="Ruiz-Roldan M.C."/>
            <person name="Sain D."/>
            <person name="Sakthikumar S."/>
            <person name="Sykes S."/>
            <person name="Schwartz D.C."/>
            <person name="Turgeon B.G."/>
            <person name="Wapinski I."/>
            <person name="Yoder O."/>
            <person name="Young S."/>
            <person name="Zeng Q."/>
            <person name="Zhou S."/>
            <person name="Galagan J."/>
            <person name="Cuomo C.A."/>
            <person name="Kistler H.C."/>
            <person name="Rep M."/>
        </authorList>
    </citation>
    <scope>NUCLEOTIDE SEQUENCE [LARGE SCALE GENOMIC DNA]</scope>
    <source>
        <strain evidence="2">4287</strain>
    </source>
</reference>
<dbReference type="GeneID" id="28959956"/>
<proteinExistence type="predicted"/>
<dbReference type="Proteomes" id="UP000009097">
    <property type="component" value="Unassembled WGS sequence"/>
</dbReference>
<dbReference type="KEGG" id="fox:FOXG_19250"/>
<evidence type="ECO:0000313" key="2">
    <source>
        <dbReference type="EMBL" id="KNB04272.1"/>
    </source>
</evidence>
<dbReference type="AlphaFoldDB" id="A0A0J9WLS1"/>
<organism evidence="2 3">
    <name type="scientific">Fusarium oxysporum f. sp. lycopersici (strain 4287 / CBS 123668 / FGSC 9935 / NRRL 34936)</name>
    <name type="common">Fusarium vascular wilt of tomato</name>
    <dbReference type="NCBI Taxonomy" id="426428"/>
    <lineage>
        <taxon>Eukaryota</taxon>
        <taxon>Fungi</taxon>
        <taxon>Dikarya</taxon>
        <taxon>Ascomycota</taxon>
        <taxon>Pezizomycotina</taxon>
        <taxon>Sordariomycetes</taxon>
        <taxon>Hypocreomycetidae</taxon>
        <taxon>Hypocreales</taxon>
        <taxon>Nectriaceae</taxon>
        <taxon>Fusarium</taxon>
        <taxon>Fusarium oxysporum species complex</taxon>
    </lineage>
</organism>
<evidence type="ECO:0000313" key="3">
    <source>
        <dbReference type="Proteomes" id="UP000009097"/>
    </source>
</evidence>
<name>A0A0J9WLS1_FUSO4</name>
<accession>A0A0J9WLS1</accession>
<dbReference type="RefSeq" id="XP_018242317.1">
    <property type="nucleotide sequence ID" value="XM_018399446.1"/>
</dbReference>